<proteinExistence type="predicted"/>
<name>A0ABS7F6G1_9PROT</name>
<accession>A0ABS7F6G1</accession>
<keyword evidence="4" id="KW-1185">Reference proteome</keyword>
<dbReference type="EMBL" id="JAHZUY010000076">
    <property type="protein sequence ID" value="MBW8271205.1"/>
    <property type="molecule type" value="Genomic_DNA"/>
</dbReference>
<evidence type="ECO:0000256" key="2">
    <source>
        <dbReference type="SAM" id="SignalP"/>
    </source>
</evidence>
<sequence>MFRSISPAPIPASLAPLPSRAGRPGENRPGRLHLVAVTAAALAAAPAFAAPATVAASGIPAAAAAGFRVPGELAACEHAADARAAPPGGRLVCVPVAPLADAAMAATH</sequence>
<comment type="caution">
    <text evidence="3">The sequence shown here is derived from an EMBL/GenBank/DDBJ whole genome shotgun (WGS) entry which is preliminary data.</text>
</comment>
<feature type="chain" id="PRO_5046544777" evidence="2">
    <location>
        <begin position="50"/>
        <end position="108"/>
    </location>
</feature>
<evidence type="ECO:0000256" key="1">
    <source>
        <dbReference type="SAM" id="MobiDB-lite"/>
    </source>
</evidence>
<protein>
    <submittedName>
        <fullName evidence="3">Uncharacterized protein</fullName>
    </submittedName>
</protein>
<dbReference type="RefSeq" id="WP_220118981.1">
    <property type="nucleotide sequence ID" value="NZ_JAHZUY010000076.1"/>
</dbReference>
<feature type="signal peptide" evidence="2">
    <location>
        <begin position="1"/>
        <end position="49"/>
    </location>
</feature>
<feature type="region of interest" description="Disordered" evidence="1">
    <location>
        <begin position="1"/>
        <end position="29"/>
    </location>
</feature>
<reference evidence="3 4" key="1">
    <citation type="submission" date="2021-08" db="EMBL/GenBank/DDBJ databases">
        <title>Caldovatus sediminis gen. nov., sp. nov., a moderately thermophilic bacterium isolated from a hot spring.</title>
        <authorList>
            <person name="Hu C.-J."/>
            <person name="Li W.-J."/>
            <person name="Xian W.-D."/>
        </authorList>
    </citation>
    <scope>NUCLEOTIDE SEQUENCE [LARGE SCALE GENOMIC DNA]</scope>
    <source>
        <strain evidence="3 4">SYSU G05006</strain>
    </source>
</reference>
<dbReference type="Proteomes" id="UP001519924">
    <property type="component" value="Unassembled WGS sequence"/>
</dbReference>
<organism evidence="3 4">
    <name type="scientific">Caldovatus aquaticus</name>
    <dbReference type="NCBI Taxonomy" id="2865671"/>
    <lineage>
        <taxon>Bacteria</taxon>
        <taxon>Pseudomonadati</taxon>
        <taxon>Pseudomonadota</taxon>
        <taxon>Alphaproteobacteria</taxon>
        <taxon>Acetobacterales</taxon>
        <taxon>Roseomonadaceae</taxon>
        <taxon>Caldovatus</taxon>
    </lineage>
</organism>
<evidence type="ECO:0000313" key="3">
    <source>
        <dbReference type="EMBL" id="MBW8271205.1"/>
    </source>
</evidence>
<evidence type="ECO:0000313" key="4">
    <source>
        <dbReference type="Proteomes" id="UP001519924"/>
    </source>
</evidence>
<feature type="compositionally biased region" description="Low complexity" evidence="1">
    <location>
        <begin position="1"/>
        <end position="21"/>
    </location>
</feature>
<gene>
    <name evidence="3" type="ORF">K1J50_17140</name>
</gene>
<keyword evidence="2" id="KW-0732">Signal</keyword>